<evidence type="ECO:0000256" key="2">
    <source>
        <dbReference type="SAM" id="Phobius"/>
    </source>
</evidence>
<keyword evidence="2" id="KW-1133">Transmembrane helix</keyword>
<dbReference type="InterPro" id="IPR016047">
    <property type="entry name" value="M23ase_b-sheet_dom"/>
</dbReference>
<dbReference type="InterPro" id="IPR011055">
    <property type="entry name" value="Dup_hybrid_motif"/>
</dbReference>
<evidence type="ECO:0000313" key="5">
    <source>
        <dbReference type="Proteomes" id="UP001500731"/>
    </source>
</evidence>
<reference evidence="5" key="1">
    <citation type="journal article" date="2019" name="Int. J. Syst. Evol. Microbiol.">
        <title>The Global Catalogue of Microorganisms (GCM) 10K type strain sequencing project: providing services to taxonomists for standard genome sequencing and annotation.</title>
        <authorList>
            <consortium name="The Broad Institute Genomics Platform"/>
            <consortium name="The Broad Institute Genome Sequencing Center for Infectious Disease"/>
            <person name="Wu L."/>
            <person name="Ma J."/>
        </authorList>
    </citation>
    <scope>NUCLEOTIDE SEQUENCE [LARGE SCALE GENOMIC DNA]</scope>
    <source>
        <strain evidence="5">JCM 17839</strain>
    </source>
</reference>
<accession>A0ABP8PHR1</accession>
<keyword evidence="2" id="KW-0472">Membrane</keyword>
<dbReference type="Gene3D" id="2.70.70.10">
    <property type="entry name" value="Glucose Permease (Domain IIA)"/>
    <property type="match status" value="1"/>
</dbReference>
<evidence type="ECO:0000259" key="3">
    <source>
        <dbReference type="Pfam" id="PF01551"/>
    </source>
</evidence>
<evidence type="ECO:0000256" key="1">
    <source>
        <dbReference type="SAM" id="MobiDB-lite"/>
    </source>
</evidence>
<feature type="region of interest" description="Disordered" evidence="1">
    <location>
        <begin position="1"/>
        <end position="27"/>
    </location>
</feature>
<dbReference type="EMBL" id="BAABGP010000016">
    <property type="protein sequence ID" value="GAA4486696.1"/>
    <property type="molecule type" value="Genomic_DNA"/>
</dbReference>
<dbReference type="CDD" id="cd12797">
    <property type="entry name" value="M23_peptidase"/>
    <property type="match status" value="1"/>
</dbReference>
<protein>
    <recommendedName>
        <fullName evidence="3">M23ase beta-sheet core domain-containing protein</fullName>
    </recommendedName>
</protein>
<keyword evidence="2" id="KW-0812">Transmembrane</keyword>
<dbReference type="Pfam" id="PF01551">
    <property type="entry name" value="Peptidase_M23"/>
    <property type="match status" value="1"/>
</dbReference>
<organism evidence="4 5">
    <name type="scientific">Microbacterium panaciterrae</name>
    <dbReference type="NCBI Taxonomy" id="985759"/>
    <lineage>
        <taxon>Bacteria</taxon>
        <taxon>Bacillati</taxon>
        <taxon>Actinomycetota</taxon>
        <taxon>Actinomycetes</taxon>
        <taxon>Micrococcales</taxon>
        <taxon>Microbacteriaceae</taxon>
        <taxon>Microbacterium</taxon>
    </lineage>
</organism>
<gene>
    <name evidence="4" type="ORF">GCM10023171_23170</name>
</gene>
<dbReference type="InterPro" id="IPR050570">
    <property type="entry name" value="Cell_wall_metabolism_enzyme"/>
</dbReference>
<proteinExistence type="predicted"/>
<comment type="caution">
    <text evidence="4">The sequence shown here is derived from an EMBL/GenBank/DDBJ whole genome shotgun (WGS) entry which is preliminary data.</text>
</comment>
<feature type="transmembrane region" description="Helical" evidence="2">
    <location>
        <begin position="36"/>
        <end position="55"/>
    </location>
</feature>
<dbReference type="PANTHER" id="PTHR21666:SF270">
    <property type="entry name" value="MUREIN HYDROLASE ACTIVATOR ENVC"/>
    <property type="match status" value="1"/>
</dbReference>
<feature type="domain" description="M23ase beta-sheet core" evidence="3">
    <location>
        <begin position="169"/>
        <end position="271"/>
    </location>
</feature>
<evidence type="ECO:0000313" key="4">
    <source>
        <dbReference type="EMBL" id="GAA4486696.1"/>
    </source>
</evidence>
<dbReference type="RefSeq" id="WP_345187133.1">
    <property type="nucleotide sequence ID" value="NZ_BAABGP010000016.1"/>
</dbReference>
<name>A0ABP8PHR1_9MICO</name>
<keyword evidence="5" id="KW-1185">Reference proteome</keyword>
<dbReference type="Proteomes" id="UP001500731">
    <property type="component" value="Unassembled WGS sequence"/>
</dbReference>
<dbReference type="PANTHER" id="PTHR21666">
    <property type="entry name" value="PEPTIDASE-RELATED"/>
    <property type="match status" value="1"/>
</dbReference>
<sequence length="280" mass="28150">MAAELEPSEKSVAAPPTRGPKHNRSAGGVVRTMRTVVILSAVGALVAAIALPAFASGAPTTQAAAVTSQQLAAGHAQSIVVASEATAAPDERSAFTATTPDEIAQKKAADAAAQAAKAAAEAAAARPATTSLRTSMAPIAQPGQVIYPMAAGSYTLTDGYGAPRDGGRIHTGQDFAAPVGTPIYAAADGCVTVSQESYGGYGVTVMISHPALSGANAVSTLYGHMTYGSRAVQVGQCVTAGQYLGEVGSTGWTAGSCLHFEVQINGTPIDPLAWLEVNVR</sequence>
<dbReference type="SUPFAM" id="SSF51261">
    <property type="entry name" value="Duplicated hybrid motif"/>
    <property type="match status" value="1"/>
</dbReference>